<dbReference type="Gene3D" id="3.70.10.10">
    <property type="match status" value="1"/>
</dbReference>
<dbReference type="PIRSF" id="PIRSF000804">
    <property type="entry name" value="DNA_pol_III_b"/>
    <property type="match status" value="1"/>
</dbReference>
<feature type="domain" description="DNA polymerase III beta sliding clamp N-terminal" evidence="11">
    <location>
        <begin position="1"/>
        <end position="118"/>
    </location>
</feature>
<evidence type="ECO:0000259" key="13">
    <source>
        <dbReference type="Pfam" id="PF02768"/>
    </source>
</evidence>
<keyword evidence="6 10" id="KW-0548">Nucleotidyltransferase</keyword>
<keyword evidence="9" id="KW-0238">DNA-binding</keyword>
<dbReference type="NCBIfam" id="TIGR00663">
    <property type="entry name" value="dnan"/>
    <property type="match status" value="1"/>
</dbReference>
<dbReference type="Pfam" id="PF02768">
    <property type="entry name" value="DNA_pol3_beta_3"/>
    <property type="match status" value="1"/>
</dbReference>
<dbReference type="EMBL" id="JBCHKQ010000001">
    <property type="protein sequence ID" value="MEM5947227.1"/>
    <property type="molecule type" value="Genomic_DNA"/>
</dbReference>
<dbReference type="InterPro" id="IPR022635">
    <property type="entry name" value="DNA_polIII_beta_C"/>
</dbReference>
<comment type="subunit">
    <text evidence="10">Forms a ring-shaped head-to-tail homodimer around DNA.</text>
</comment>
<evidence type="ECO:0000313" key="14">
    <source>
        <dbReference type="EMBL" id="MEM5947227.1"/>
    </source>
</evidence>
<dbReference type="CDD" id="cd00140">
    <property type="entry name" value="beta_clamp"/>
    <property type="match status" value="1"/>
</dbReference>
<evidence type="ECO:0000256" key="8">
    <source>
        <dbReference type="ARBA" id="ARBA00022932"/>
    </source>
</evidence>
<dbReference type="InterPro" id="IPR046938">
    <property type="entry name" value="DNA_clamp_sf"/>
</dbReference>
<dbReference type="RefSeq" id="WP_420068677.1">
    <property type="nucleotide sequence ID" value="NZ_JBCHKQ010000001.1"/>
</dbReference>
<evidence type="ECO:0000259" key="12">
    <source>
        <dbReference type="Pfam" id="PF02767"/>
    </source>
</evidence>
<keyword evidence="7 10" id="KW-0235">DNA replication</keyword>
<evidence type="ECO:0000256" key="6">
    <source>
        <dbReference type="ARBA" id="ARBA00022695"/>
    </source>
</evidence>
<keyword evidence="4 10" id="KW-0963">Cytoplasm</keyword>
<gene>
    <name evidence="14" type="primary">dnaN</name>
    <name evidence="14" type="ORF">WKV44_01595</name>
</gene>
<dbReference type="PANTHER" id="PTHR30478">
    <property type="entry name" value="DNA POLYMERASE III SUBUNIT BETA"/>
    <property type="match status" value="1"/>
</dbReference>
<dbReference type="GO" id="GO:0003887">
    <property type="term" value="F:DNA-directed DNA polymerase activity"/>
    <property type="evidence" value="ECO:0007669"/>
    <property type="project" value="UniProtKB-EC"/>
</dbReference>
<comment type="similarity">
    <text evidence="2 10">Belongs to the beta sliding clamp family.</text>
</comment>
<dbReference type="PANTHER" id="PTHR30478:SF0">
    <property type="entry name" value="BETA SLIDING CLAMP"/>
    <property type="match status" value="1"/>
</dbReference>
<dbReference type="Gene3D" id="3.10.150.10">
    <property type="entry name" value="DNA Polymerase III, subunit A, domain 2"/>
    <property type="match status" value="1"/>
</dbReference>
<organism evidence="14 15">
    <name type="scientific">Rarispira pelagica</name>
    <dbReference type="NCBI Taxonomy" id="3141764"/>
    <lineage>
        <taxon>Bacteria</taxon>
        <taxon>Pseudomonadati</taxon>
        <taxon>Spirochaetota</taxon>
        <taxon>Spirochaetia</taxon>
        <taxon>Winmispirales</taxon>
        <taxon>Winmispiraceae</taxon>
        <taxon>Rarispira</taxon>
    </lineage>
</organism>
<comment type="subcellular location">
    <subcellularLocation>
        <location evidence="1 10">Cytoplasm</location>
    </subcellularLocation>
</comment>
<dbReference type="Pfam" id="PF00712">
    <property type="entry name" value="DNA_pol3_beta"/>
    <property type="match status" value="1"/>
</dbReference>
<evidence type="ECO:0000256" key="2">
    <source>
        <dbReference type="ARBA" id="ARBA00010752"/>
    </source>
</evidence>
<evidence type="ECO:0000256" key="9">
    <source>
        <dbReference type="ARBA" id="ARBA00023125"/>
    </source>
</evidence>
<evidence type="ECO:0000256" key="1">
    <source>
        <dbReference type="ARBA" id="ARBA00004496"/>
    </source>
</evidence>
<evidence type="ECO:0000256" key="3">
    <source>
        <dbReference type="ARBA" id="ARBA00021035"/>
    </source>
</evidence>
<comment type="function">
    <text evidence="10">Confers DNA tethering and processivity to DNA polymerases and other proteins. Acts as a clamp, forming a ring around DNA (a reaction catalyzed by the clamp-loading complex) which diffuses in an ATP-independent manner freely and bidirectionally along dsDNA. Initially characterized for its ability to contact the catalytic subunit of DNA polymerase III (Pol III), a complex, multichain enzyme responsible for most of the replicative synthesis in bacteria; Pol III exhibits 3'-5' exonuclease proofreading activity. The beta chain is required for initiation of replication as well as for processivity of DNA replication.</text>
</comment>
<feature type="domain" description="DNA polymerase III beta sliding clamp C-terminal" evidence="13">
    <location>
        <begin position="243"/>
        <end position="361"/>
    </location>
</feature>
<dbReference type="InterPro" id="IPR022637">
    <property type="entry name" value="DNA_polIII_beta_cen"/>
</dbReference>
<dbReference type="Proteomes" id="UP001466331">
    <property type="component" value="Unassembled WGS sequence"/>
</dbReference>
<dbReference type="Pfam" id="PF02767">
    <property type="entry name" value="DNA_pol3_beta_2"/>
    <property type="match status" value="1"/>
</dbReference>
<reference evidence="14 15" key="1">
    <citation type="submission" date="2024-03" db="EMBL/GenBank/DDBJ databases">
        <title>Ignisphaera cupida sp. nov., a hyperthermophilic hydrolytic archaeon from a hot spring of Kamchatka, and proposal of Ignisphaeraceae fam. nov.</title>
        <authorList>
            <person name="Podosokorskaya O.A."/>
            <person name="Elcheninov A.G."/>
            <person name="Maltseva A.I."/>
            <person name="Zayulina K.S."/>
            <person name="Novikov A."/>
            <person name="Merkel A.Y."/>
        </authorList>
    </citation>
    <scope>NUCLEOTIDE SEQUENCE [LARGE SCALE GENOMIC DNA]</scope>
    <source>
        <strain evidence="14 15">38H-sp</strain>
    </source>
</reference>
<protein>
    <recommendedName>
        <fullName evidence="3 10">Beta sliding clamp</fullName>
    </recommendedName>
</protein>
<dbReference type="SUPFAM" id="SSF55979">
    <property type="entry name" value="DNA clamp"/>
    <property type="match status" value="3"/>
</dbReference>
<evidence type="ECO:0000256" key="5">
    <source>
        <dbReference type="ARBA" id="ARBA00022679"/>
    </source>
</evidence>
<proteinExistence type="inferred from homology"/>
<keyword evidence="15" id="KW-1185">Reference proteome</keyword>
<evidence type="ECO:0000259" key="11">
    <source>
        <dbReference type="Pfam" id="PF00712"/>
    </source>
</evidence>
<evidence type="ECO:0000256" key="10">
    <source>
        <dbReference type="PIRNR" id="PIRNR000804"/>
    </source>
</evidence>
<dbReference type="InterPro" id="IPR001001">
    <property type="entry name" value="DNA_polIII_beta"/>
</dbReference>
<evidence type="ECO:0000256" key="4">
    <source>
        <dbReference type="ARBA" id="ARBA00022490"/>
    </source>
</evidence>
<keyword evidence="5 10" id="KW-0808">Transferase</keyword>
<name>A0ABU9U976_9SPIR</name>
<keyword evidence="8 10" id="KW-0239">DNA-directed DNA polymerase</keyword>
<accession>A0ABU9U976</accession>
<evidence type="ECO:0000313" key="15">
    <source>
        <dbReference type="Proteomes" id="UP001466331"/>
    </source>
</evidence>
<comment type="caution">
    <text evidence="14">The sequence shown here is derived from an EMBL/GenBank/DDBJ whole genome shotgun (WGS) entry which is preliminary data.</text>
</comment>
<evidence type="ECO:0000256" key="7">
    <source>
        <dbReference type="ARBA" id="ARBA00022705"/>
    </source>
</evidence>
<feature type="domain" description="DNA polymerase III beta sliding clamp central" evidence="12">
    <location>
        <begin position="129"/>
        <end position="240"/>
    </location>
</feature>
<dbReference type="InterPro" id="IPR022634">
    <property type="entry name" value="DNA_polIII_beta_N"/>
</dbReference>
<sequence length="363" mass="40761">MRIKCEKDDILKEISIAQDIISSKNSISILSNILLSANNGKLLIKATDLKISFETSMDVDVIEEGTTTVFFDKLLGILRTIPPGEIEIIHENDTLKIKTVFKKIVFDLKTISADKFPESPSFSGSYFSVNQKDFIDMISKTVFAVSDDETRYFMNGVFMETEDSSLIMVATDGRRLSLSEKKFENIPSFSGIIIPPKVLNLVRKLLPGEGLVDVAVDERHIFIKYGSIHISSSLIDGNFPAYRRVIPEAQDYKVFVNKTELLEALKRVSLLVGKTKKIFMLIKAGFIILSSEESEIGVAREEIAAQYDGDEHTIGINYQYLMEPLKVMEGDVVEIQFTDSTKAITLKEKDNGNSFNIIMPMQL</sequence>
<dbReference type="SMART" id="SM00480">
    <property type="entry name" value="POL3Bc"/>
    <property type="match status" value="1"/>
</dbReference>